<name>A0A9W7FF05_9STRA</name>
<accession>A0A9W7FF05</accession>
<proteinExistence type="predicted"/>
<sequence length="85" mass="9922">MASQILLSYVQNSKKPSVFFQDTFFTLIGFRPALDAYRVGSGSEQEDHHLFPQLQEMSWCKCIEMMRRRSSVQQVKMLMGDVEEK</sequence>
<gene>
    <name evidence="1" type="ORF">TrVE_jg5879</name>
</gene>
<dbReference type="Proteomes" id="UP001165160">
    <property type="component" value="Unassembled WGS sequence"/>
</dbReference>
<reference evidence="2" key="1">
    <citation type="journal article" date="2023" name="Commun. Biol.">
        <title>Genome analysis of Parmales, the sister group of diatoms, reveals the evolutionary specialization of diatoms from phago-mixotrophs to photoautotrophs.</title>
        <authorList>
            <person name="Ban H."/>
            <person name="Sato S."/>
            <person name="Yoshikawa S."/>
            <person name="Yamada K."/>
            <person name="Nakamura Y."/>
            <person name="Ichinomiya M."/>
            <person name="Sato N."/>
            <person name="Blanc-Mathieu R."/>
            <person name="Endo H."/>
            <person name="Kuwata A."/>
            <person name="Ogata H."/>
        </authorList>
    </citation>
    <scope>NUCLEOTIDE SEQUENCE [LARGE SCALE GENOMIC DNA]</scope>
    <source>
        <strain evidence="2">NIES 3699</strain>
    </source>
</reference>
<evidence type="ECO:0000313" key="2">
    <source>
        <dbReference type="Proteomes" id="UP001165160"/>
    </source>
</evidence>
<comment type="caution">
    <text evidence="1">The sequence shown here is derived from an EMBL/GenBank/DDBJ whole genome shotgun (WGS) entry which is preliminary data.</text>
</comment>
<keyword evidence="2" id="KW-1185">Reference proteome</keyword>
<protein>
    <submittedName>
        <fullName evidence="1">Uncharacterized protein</fullName>
    </submittedName>
</protein>
<dbReference type="AlphaFoldDB" id="A0A9W7FF05"/>
<evidence type="ECO:0000313" key="1">
    <source>
        <dbReference type="EMBL" id="GMI10945.1"/>
    </source>
</evidence>
<organism evidence="1 2">
    <name type="scientific">Triparma verrucosa</name>
    <dbReference type="NCBI Taxonomy" id="1606542"/>
    <lineage>
        <taxon>Eukaryota</taxon>
        <taxon>Sar</taxon>
        <taxon>Stramenopiles</taxon>
        <taxon>Ochrophyta</taxon>
        <taxon>Bolidophyceae</taxon>
        <taxon>Parmales</taxon>
        <taxon>Triparmaceae</taxon>
        <taxon>Triparma</taxon>
    </lineage>
</organism>
<dbReference type="EMBL" id="BRXX01000423">
    <property type="protein sequence ID" value="GMI10945.1"/>
    <property type="molecule type" value="Genomic_DNA"/>
</dbReference>